<evidence type="ECO:0000313" key="1">
    <source>
        <dbReference type="EMBL" id="MPC22930.1"/>
    </source>
</evidence>
<gene>
    <name evidence="1" type="ORF">E2C01_015960</name>
</gene>
<keyword evidence="2" id="KW-1185">Reference proteome</keyword>
<dbReference type="Proteomes" id="UP000324222">
    <property type="component" value="Unassembled WGS sequence"/>
</dbReference>
<sequence length="78" mass="8732">MSSTQLSVTSLYFTSHSTPLPVTPLHHDTSQKCTGFTGNKSGRCYSSRHSMLLHFTSRPSLRTDYLRVTENTSIITPK</sequence>
<organism evidence="1 2">
    <name type="scientific">Portunus trituberculatus</name>
    <name type="common">Swimming crab</name>
    <name type="synonym">Neptunus trituberculatus</name>
    <dbReference type="NCBI Taxonomy" id="210409"/>
    <lineage>
        <taxon>Eukaryota</taxon>
        <taxon>Metazoa</taxon>
        <taxon>Ecdysozoa</taxon>
        <taxon>Arthropoda</taxon>
        <taxon>Crustacea</taxon>
        <taxon>Multicrustacea</taxon>
        <taxon>Malacostraca</taxon>
        <taxon>Eumalacostraca</taxon>
        <taxon>Eucarida</taxon>
        <taxon>Decapoda</taxon>
        <taxon>Pleocyemata</taxon>
        <taxon>Brachyura</taxon>
        <taxon>Eubrachyura</taxon>
        <taxon>Portunoidea</taxon>
        <taxon>Portunidae</taxon>
        <taxon>Portuninae</taxon>
        <taxon>Portunus</taxon>
    </lineage>
</organism>
<proteinExistence type="predicted"/>
<dbReference type="AlphaFoldDB" id="A0A5B7DN76"/>
<reference evidence="1 2" key="1">
    <citation type="submission" date="2019-05" db="EMBL/GenBank/DDBJ databases">
        <title>Another draft genome of Portunus trituberculatus and its Hox gene families provides insights of decapod evolution.</title>
        <authorList>
            <person name="Jeong J.-H."/>
            <person name="Song I."/>
            <person name="Kim S."/>
            <person name="Choi T."/>
            <person name="Kim D."/>
            <person name="Ryu S."/>
            <person name="Kim W."/>
        </authorList>
    </citation>
    <scope>NUCLEOTIDE SEQUENCE [LARGE SCALE GENOMIC DNA]</scope>
    <source>
        <tissue evidence="1">Muscle</tissue>
    </source>
</reference>
<protein>
    <submittedName>
        <fullName evidence="1">Uncharacterized protein</fullName>
    </submittedName>
</protein>
<evidence type="ECO:0000313" key="2">
    <source>
        <dbReference type="Proteomes" id="UP000324222"/>
    </source>
</evidence>
<name>A0A5B7DN76_PORTR</name>
<accession>A0A5B7DN76</accession>
<comment type="caution">
    <text evidence="1">The sequence shown here is derived from an EMBL/GenBank/DDBJ whole genome shotgun (WGS) entry which is preliminary data.</text>
</comment>
<dbReference type="EMBL" id="VSRR010001145">
    <property type="protein sequence ID" value="MPC22930.1"/>
    <property type="molecule type" value="Genomic_DNA"/>
</dbReference>